<evidence type="ECO:0000256" key="1">
    <source>
        <dbReference type="SAM" id="MobiDB-lite"/>
    </source>
</evidence>
<feature type="region of interest" description="Disordered" evidence="1">
    <location>
        <begin position="1"/>
        <end position="23"/>
    </location>
</feature>
<comment type="caution">
    <text evidence="2">The sequence shown here is derived from an EMBL/GenBank/DDBJ whole genome shotgun (WGS) entry which is preliminary data.</text>
</comment>
<sequence length="353" mass="38981">MWVNSEIPGGLQGGSPPAKFPDIDEEQKSSTIIPLTDSSRALPSEPYSVDGVPVNIEVLSNSETWVYVGEKLIPLLPLLALYLAPQYLDNSEIETLPPCTTCVIESVRIPANLPLLNGKLRFSVPTAKPMELLDILQTFRKFECRDPRDKVYGLAGLSYSYHQKLMIGYSKSVSEIYKDVARLIIETTDRLEIICAGEKTKCHCPSGSHQGLSTRPIWVPNWSCIREGTGLRPGLLRDRTADHLLQWNASGNMLIDAQFSEDGNVLNCRGIHLATITDVVHPVENNGPLDFRSILESFYAADSINSFNQVALLTALKKTLLKTGYIDELTSQNLLVPTSIKICDISLAQTSPL</sequence>
<proteinExistence type="predicted"/>
<protein>
    <submittedName>
        <fullName evidence="2">Uncharacterized protein</fullName>
    </submittedName>
</protein>
<reference evidence="2 3" key="1">
    <citation type="submission" date="2017-12" db="EMBL/GenBank/DDBJ databases">
        <title>Comparative genomics of Botrytis spp.</title>
        <authorList>
            <person name="Valero-Jimenez C.A."/>
            <person name="Tapia P."/>
            <person name="Veloso J."/>
            <person name="Silva-Moreno E."/>
            <person name="Staats M."/>
            <person name="Valdes J.H."/>
            <person name="Van Kan J.A.L."/>
        </authorList>
    </citation>
    <scope>NUCLEOTIDE SEQUENCE [LARGE SCALE GENOMIC DNA]</scope>
    <source>
        <strain evidence="2 3">MUCL2120</strain>
    </source>
</reference>
<dbReference type="OrthoDB" id="3557394at2759"/>
<evidence type="ECO:0000313" key="2">
    <source>
        <dbReference type="EMBL" id="TGO51907.1"/>
    </source>
</evidence>
<dbReference type="PANTHER" id="PTHR24148">
    <property type="entry name" value="ANKYRIN REPEAT DOMAIN-CONTAINING PROTEIN 39 HOMOLOG-RELATED"/>
    <property type="match status" value="1"/>
</dbReference>
<dbReference type="STRING" id="278944.A0A4Z1I5L2"/>
<dbReference type="InterPro" id="IPR052895">
    <property type="entry name" value="HetReg/Transcr_Mod"/>
</dbReference>
<organism evidence="2 3">
    <name type="scientific">Botryotinia narcissicola</name>
    <dbReference type="NCBI Taxonomy" id="278944"/>
    <lineage>
        <taxon>Eukaryota</taxon>
        <taxon>Fungi</taxon>
        <taxon>Dikarya</taxon>
        <taxon>Ascomycota</taxon>
        <taxon>Pezizomycotina</taxon>
        <taxon>Leotiomycetes</taxon>
        <taxon>Helotiales</taxon>
        <taxon>Sclerotiniaceae</taxon>
        <taxon>Botryotinia</taxon>
    </lineage>
</organism>
<dbReference type="AlphaFoldDB" id="A0A4Z1I5L2"/>
<dbReference type="PANTHER" id="PTHR24148:SF64">
    <property type="entry name" value="HETEROKARYON INCOMPATIBILITY DOMAIN-CONTAINING PROTEIN"/>
    <property type="match status" value="1"/>
</dbReference>
<gene>
    <name evidence="2" type="ORF">BOTNAR_0341g00050</name>
</gene>
<accession>A0A4Z1I5L2</accession>
<dbReference type="Proteomes" id="UP000297452">
    <property type="component" value="Unassembled WGS sequence"/>
</dbReference>
<dbReference type="EMBL" id="PQXJ01000341">
    <property type="protein sequence ID" value="TGO51907.1"/>
    <property type="molecule type" value="Genomic_DNA"/>
</dbReference>
<name>A0A4Z1I5L2_9HELO</name>
<evidence type="ECO:0000313" key="3">
    <source>
        <dbReference type="Proteomes" id="UP000297452"/>
    </source>
</evidence>
<keyword evidence="3" id="KW-1185">Reference proteome</keyword>